<keyword evidence="1" id="KW-0479">Metal-binding</keyword>
<dbReference type="InParanoid" id="C3ZH52"/>
<dbReference type="EMBL" id="GG666621">
    <property type="protein sequence ID" value="EEN48199.1"/>
    <property type="molecule type" value="Genomic_DNA"/>
</dbReference>
<organism>
    <name type="scientific">Branchiostoma floridae</name>
    <name type="common">Florida lancelet</name>
    <name type="synonym">Amphioxus</name>
    <dbReference type="NCBI Taxonomy" id="7739"/>
    <lineage>
        <taxon>Eukaryota</taxon>
        <taxon>Metazoa</taxon>
        <taxon>Chordata</taxon>
        <taxon>Cephalochordata</taxon>
        <taxon>Leptocardii</taxon>
        <taxon>Amphioxiformes</taxon>
        <taxon>Branchiostomatidae</taxon>
        <taxon>Branchiostoma</taxon>
    </lineage>
</organism>
<dbReference type="InterPro" id="IPR012314">
    <property type="entry name" value="Pept_M12B_GON-ADAMTSs"/>
</dbReference>
<proteinExistence type="predicted"/>
<evidence type="ECO:0000259" key="2">
    <source>
        <dbReference type="PROSITE" id="PS51046"/>
    </source>
</evidence>
<dbReference type="InterPro" id="IPR013320">
    <property type="entry name" value="ConA-like_dom_sf"/>
</dbReference>
<reference evidence="3" key="1">
    <citation type="journal article" date="2008" name="Nature">
        <title>The amphioxus genome and the evolution of the chordate karyotype.</title>
        <authorList>
            <consortium name="US DOE Joint Genome Institute (JGI-PGF)"/>
            <person name="Putnam N.H."/>
            <person name="Butts T."/>
            <person name="Ferrier D.E.K."/>
            <person name="Furlong R.F."/>
            <person name="Hellsten U."/>
            <person name="Kawashima T."/>
            <person name="Robinson-Rechavi M."/>
            <person name="Shoguchi E."/>
            <person name="Terry A."/>
            <person name="Yu J.-K."/>
            <person name="Benito-Gutierrez E.L."/>
            <person name="Dubchak I."/>
            <person name="Garcia-Fernandez J."/>
            <person name="Gibson-Brown J.J."/>
            <person name="Grigoriev I.V."/>
            <person name="Horton A.C."/>
            <person name="de Jong P.J."/>
            <person name="Jurka J."/>
            <person name="Kapitonov V.V."/>
            <person name="Kohara Y."/>
            <person name="Kuroki Y."/>
            <person name="Lindquist E."/>
            <person name="Lucas S."/>
            <person name="Osoegawa K."/>
            <person name="Pennacchio L.A."/>
            <person name="Salamov A.A."/>
            <person name="Satou Y."/>
            <person name="Sauka-Spengler T."/>
            <person name="Schmutz J."/>
            <person name="Shin-I T."/>
            <person name="Toyoda A."/>
            <person name="Bronner-Fraser M."/>
            <person name="Fujiyama A."/>
            <person name="Holland L.Z."/>
            <person name="Holland P.W.H."/>
            <person name="Satoh N."/>
            <person name="Rokhsar D.S."/>
        </authorList>
    </citation>
    <scope>NUCLEOTIDE SEQUENCE [LARGE SCALE GENOMIC DNA]</scope>
    <source>
        <strain evidence="3">S238N-H82</strain>
        <tissue evidence="3">Testes</tissue>
    </source>
</reference>
<dbReference type="Pfam" id="PF08685">
    <property type="entry name" value="GON"/>
    <property type="match status" value="2"/>
</dbReference>
<dbReference type="GO" id="GO:0008270">
    <property type="term" value="F:zinc ion binding"/>
    <property type="evidence" value="ECO:0007669"/>
    <property type="project" value="InterPro"/>
</dbReference>
<feature type="domain" description="GON" evidence="2">
    <location>
        <begin position="110"/>
        <end position="292"/>
    </location>
</feature>
<dbReference type="GO" id="GO:0004222">
    <property type="term" value="F:metalloendopeptidase activity"/>
    <property type="evidence" value="ECO:0007669"/>
    <property type="project" value="InterPro"/>
</dbReference>
<dbReference type="AlphaFoldDB" id="C3ZH52"/>
<name>C3ZH52_BRAFL</name>
<dbReference type="eggNOG" id="KOG3538">
    <property type="taxonomic scope" value="Eukaryota"/>
</dbReference>
<dbReference type="SUPFAM" id="SSF49899">
    <property type="entry name" value="Concanavalin A-like lectins/glucanases"/>
    <property type="match status" value="1"/>
</dbReference>
<sequence>MPSKQNRPVGRDGYFSPFVIARVLQLNSWNYVGCTYDSETGMASIWGNGELARELHIGVAEVASRHSVRVAVRDGDDRCFAGRIACLQLYDYAMTQEQIAAARDACKGHKPTSCAEAKSLRSNANDGEYILYPFSTDSDVALRVYCHDMASGEPKEFLTLPSGPDENYAIFFADRLVDASHSQCTGSLQEVIVGDIYFLMTPGPNDVAYGHAGDCYSAKQGCAKGTFKVDLTGTGLALAPEVHWVMGDCYPADLTINDMFLSEDRKVASARCGGWCGYCRPDGEKIYLTPSQGSESCEYISLGCWRDTSDRAIPTLEGTDPRLDGDYKSRENPIEKCYQVALSRGFPVFALQNGGWCAGSADRLNTYDRYGPSTTCASDGEGGPWGNEVYRITGQTLVNGVRGSGMKTSSTDGYSSSQRSMKAVAKGQSCLQCTGETDWFSSVCARMAF</sequence>
<dbReference type="PROSITE" id="PS51046">
    <property type="entry name" value="GON"/>
    <property type="match status" value="1"/>
</dbReference>
<evidence type="ECO:0000313" key="3">
    <source>
        <dbReference type="EMBL" id="EEN48199.1"/>
    </source>
</evidence>
<dbReference type="Gene3D" id="2.60.120.200">
    <property type="match status" value="1"/>
</dbReference>
<gene>
    <name evidence="3" type="ORF">BRAFLDRAFT_88075</name>
</gene>
<dbReference type="PANTHER" id="PTHR47635">
    <property type="entry name" value="CUB DOMAIN-CONTAINING PROTEIN"/>
    <property type="match status" value="1"/>
</dbReference>
<dbReference type="Pfam" id="PF13385">
    <property type="entry name" value="Laminin_G_3"/>
    <property type="match status" value="1"/>
</dbReference>
<evidence type="ECO:0000256" key="1">
    <source>
        <dbReference type="ARBA" id="ARBA00022723"/>
    </source>
</evidence>
<accession>C3ZH52</accession>
<protein>
    <recommendedName>
        <fullName evidence="2">GON domain-containing protein</fullName>
    </recommendedName>
</protein>
<dbReference type="PANTHER" id="PTHR47635:SF2">
    <property type="entry name" value="LAMG-LIKE JELLYROLL FOLD DOMAIN-CONTAINING PROTEIN"/>
    <property type="match status" value="1"/>
</dbReference>